<comment type="caution">
    <text evidence="1">The sequence shown here is derived from an EMBL/GenBank/DDBJ whole genome shotgun (WGS) entry which is preliminary data.</text>
</comment>
<accession>A0AAN8IZJ7</accession>
<keyword evidence="2" id="KW-1185">Reference proteome</keyword>
<name>A0AAN8IZJ7_TRICO</name>
<evidence type="ECO:0000313" key="2">
    <source>
        <dbReference type="Proteomes" id="UP001331761"/>
    </source>
</evidence>
<dbReference type="AlphaFoldDB" id="A0AAN8IZJ7"/>
<dbReference type="Proteomes" id="UP001331761">
    <property type="component" value="Unassembled WGS sequence"/>
</dbReference>
<protein>
    <submittedName>
        <fullName evidence="1">Uncharacterized protein</fullName>
    </submittedName>
</protein>
<organism evidence="1 2">
    <name type="scientific">Trichostrongylus colubriformis</name>
    <name type="common">Black scour worm</name>
    <dbReference type="NCBI Taxonomy" id="6319"/>
    <lineage>
        <taxon>Eukaryota</taxon>
        <taxon>Metazoa</taxon>
        <taxon>Ecdysozoa</taxon>
        <taxon>Nematoda</taxon>
        <taxon>Chromadorea</taxon>
        <taxon>Rhabditida</taxon>
        <taxon>Rhabditina</taxon>
        <taxon>Rhabditomorpha</taxon>
        <taxon>Strongyloidea</taxon>
        <taxon>Trichostrongylidae</taxon>
        <taxon>Trichostrongylus</taxon>
    </lineage>
</organism>
<dbReference type="EMBL" id="WIXE01018799">
    <property type="protein sequence ID" value="KAK5970594.1"/>
    <property type="molecule type" value="Genomic_DNA"/>
</dbReference>
<proteinExistence type="predicted"/>
<reference evidence="1 2" key="1">
    <citation type="submission" date="2019-10" db="EMBL/GenBank/DDBJ databases">
        <title>Assembly and Annotation for the nematode Trichostrongylus colubriformis.</title>
        <authorList>
            <person name="Martin J."/>
        </authorList>
    </citation>
    <scope>NUCLEOTIDE SEQUENCE [LARGE SCALE GENOMIC DNA]</scope>
    <source>
        <strain evidence="1">G859</strain>
        <tissue evidence="1">Whole worm</tissue>
    </source>
</reference>
<sequence>MHNKHLPYMLYWESSPSPVSRQCFVKMLKAVQHFVHNKCGTTDEIDRVVHGANRLSHLLAQHKLYYSRVVGCILSQVIGHYDSNQVAIFKLHSINDVHSSSMMATSLPPAERLQYKRIFKMVKTTSKQII</sequence>
<gene>
    <name evidence="1" type="ORF">GCK32_019759</name>
</gene>
<evidence type="ECO:0000313" key="1">
    <source>
        <dbReference type="EMBL" id="KAK5970594.1"/>
    </source>
</evidence>